<reference evidence="2 3" key="1">
    <citation type="submission" date="2017-03" db="EMBL/GenBank/DDBJ databases">
        <title>Widespread Adenine N6-methylation of Active Genes in Fungi.</title>
        <authorList>
            <consortium name="DOE Joint Genome Institute"/>
            <person name="Mondo S.J."/>
            <person name="Dannebaum R.O."/>
            <person name="Kuo R.C."/>
            <person name="Louie K.B."/>
            <person name="Bewick A.J."/>
            <person name="Labutti K."/>
            <person name="Haridas S."/>
            <person name="Kuo A."/>
            <person name="Salamov A."/>
            <person name="Ahrendt S.R."/>
            <person name="Lau R."/>
            <person name="Bowen B.P."/>
            <person name="Lipzen A."/>
            <person name="Sullivan W."/>
            <person name="Andreopoulos W.B."/>
            <person name="Clum A."/>
            <person name="Lindquist E."/>
            <person name="Daum C."/>
            <person name="Northen T.R."/>
            <person name="Ramamoorthy G."/>
            <person name="Schmitz R.J."/>
            <person name="Gryganskyi A."/>
            <person name="Culley D."/>
            <person name="Magnuson J."/>
            <person name="James T.Y."/>
            <person name="O'Malley M.A."/>
            <person name="Stajich J.E."/>
            <person name="Spatafora J.W."/>
            <person name="Visel A."/>
            <person name="Grigoriev I.V."/>
        </authorList>
    </citation>
    <scope>NUCLEOTIDE SEQUENCE [LARGE SCALE GENOMIC DNA]</scope>
    <source>
        <strain evidence="2 3">NRRL Y-17943</strain>
    </source>
</reference>
<dbReference type="AlphaFoldDB" id="A0A1Y1UK76"/>
<evidence type="ECO:0000313" key="2">
    <source>
        <dbReference type="EMBL" id="ORX38382.1"/>
    </source>
</evidence>
<dbReference type="GeneID" id="33554368"/>
<name>A0A1Y1UK76_9TREE</name>
<keyword evidence="3" id="KW-1185">Reference proteome</keyword>
<protein>
    <submittedName>
        <fullName evidence="2">Uncharacterized protein</fullName>
    </submittedName>
</protein>
<organism evidence="2 3">
    <name type="scientific">Kockovaella imperatae</name>
    <dbReference type="NCBI Taxonomy" id="4999"/>
    <lineage>
        <taxon>Eukaryota</taxon>
        <taxon>Fungi</taxon>
        <taxon>Dikarya</taxon>
        <taxon>Basidiomycota</taxon>
        <taxon>Agaricomycotina</taxon>
        <taxon>Tremellomycetes</taxon>
        <taxon>Tremellales</taxon>
        <taxon>Cuniculitremaceae</taxon>
        <taxon>Kockovaella</taxon>
    </lineage>
</organism>
<dbReference type="InParanoid" id="A0A1Y1UK76"/>
<dbReference type="EMBL" id="NBSH01000004">
    <property type="protein sequence ID" value="ORX38382.1"/>
    <property type="molecule type" value="Genomic_DNA"/>
</dbReference>
<proteinExistence type="predicted"/>
<accession>A0A1Y1UK76</accession>
<comment type="caution">
    <text evidence="2">The sequence shown here is derived from an EMBL/GenBank/DDBJ whole genome shotgun (WGS) entry which is preliminary data.</text>
</comment>
<feature type="compositionally biased region" description="Low complexity" evidence="1">
    <location>
        <begin position="178"/>
        <end position="191"/>
    </location>
</feature>
<evidence type="ECO:0000256" key="1">
    <source>
        <dbReference type="SAM" id="MobiDB-lite"/>
    </source>
</evidence>
<feature type="region of interest" description="Disordered" evidence="1">
    <location>
        <begin position="168"/>
        <end position="193"/>
    </location>
</feature>
<feature type="region of interest" description="Disordered" evidence="1">
    <location>
        <begin position="37"/>
        <end position="135"/>
    </location>
</feature>
<dbReference type="RefSeq" id="XP_021872304.1">
    <property type="nucleotide sequence ID" value="XM_022012560.1"/>
</dbReference>
<feature type="compositionally biased region" description="Low complexity" evidence="1">
    <location>
        <begin position="37"/>
        <end position="48"/>
    </location>
</feature>
<feature type="compositionally biased region" description="Polar residues" evidence="1">
    <location>
        <begin position="119"/>
        <end position="135"/>
    </location>
</feature>
<gene>
    <name evidence="2" type="ORF">BD324DRAFT_352926</name>
</gene>
<evidence type="ECO:0000313" key="3">
    <source>
        <dbReference type="Proteomes" id="UP000193218"/>
    </source>
</evidence>
<sequence>MAVVYCDHVTLASLAHRLGLANCRQAASCCCTLTPSSSGLGSPGGFTTEAMPPFRDPLSPDTSWSSSSIDYKPSAGRSRRDEYIQAKNAANEEYYGPGVKPPDRKKLKQVQRRSDVAPKSTNSKSTLTSERTNTMNEARVPARERIIGAKLDDVADLRSKPEVWVIVDSDPEPEETAPRAAATAPQESAQSTPAVWIPAQDRALWLAQVSYAMYFPLIGSSGMVKGGNGMKS</sequence>
<dbReference type="Proteomes" id="UP000193218">
    <property type="component" value="Unassembled WGS sequence"/>
</dbReference>